<dbReference type="AlphaFoldDB" id="A0A8J6I246"/>
<gene>
    <name evidence="1" type="ORF">G5B42_07055</name>
</gene>
<comment type="caution">
    <text evidence="1">The sequence shown here is derived from an EMBL/GenBank/DDBJ whole genome shotgun (WGS) entry which is preliminary data.</text>
</comment>
<keyword evidence="2" id="KW-1185">Reference proteome</keyword>
<organism evidence="1 2">
    <name type="scientific">Capillibacterium thermochitinicola</name>
    <dbReference type="NCBI Taxonomy" id="2699427"/>
    <lineage>
        <taxon>Bacteria</taxon>
        <taxon>Bacillati</taxon>
        <taxon>Bacillota</taxon>
        <taxon>Capillibacterium</taxon>
    </lineage>
</organism>
<proteinExistence type="predicted"/>
<name>A0A8J6I246_9FIRM</name>
<accession>A0A8J6I246</accession>
<dbReference type="Proteomes" id="UP000657177">
    <property type="component" value="Unassembled WGS sequence"/>
</dbReference>
<dbReference type="EMBL" id="JAAKDE010000013">
    <property type="protein sequence ID" value="MBA2133299.1"/>
    <property type="molecule type" value="Genomic_DNA"/>
</dbReference>
<evidence type="ECO:0000313" key="1">
    <source>
        <dbReference type="EMBL" id="MBA2133299.1"/>
    </source>
</evidence>
<reference evidence="1" key="1">
    <citation type="submission" date="2020-06" db="EMBL/GenBank/DDBJ databases">
        <title>Novel chitinolytic bacterium.</title>
        <authorList>
            <person name="Ungkulpasvich U."/>
            <person name="Kosugi A."/>
            <person name="Uke A."/>
        </authorList>
    </citation>
    <scope>NUCLEOTIDE SEQUENCE</scope>
    <source>
        <strain evidence="1">UUS1-1</strain>
    </source>
</reference>
<evidence type="ECO:0000313" key="2">
    <source>
        <dbReference type="Proteomes" id="UP000657177"/>
    </source>
</evidence>
<protein>
    <submittedName>
        <fullName evidence="1">Uncharacterized protein</fullName>
    </submittedName>
</protein>
<sequence length="71" mass="8315">MGEIIPFPVRKKDPDAERRELTDQVIREKILAGEAELIGVFKQNGFPCSCYRMEFDNQAYYVFDLTTPERE</sequence>